<feature type="domain" description="DUF6545" evidence="2">
    <location>
        <begin position="247"/>
        <end position="385"/>
    </location>
</feature>
<dbReference type="InterPro" id="IPR050039">
    <property type="entry name" value="MAB_1171c-like"/>
</dbReference>
<feature type="transmembrane region" description="Helical" evidence="1">
    <location>
        <begin position="219"/>
        <end position="242"/>
    </location>
</feature>
<evidence type="ECO:0000259" key="2">
    <source>
        <dbReference type="Pfam" id="PF20182"/>
    </source>
</evidence>
<dbReference type="NCBIfam" id="NF042915">
    <property type="entry name" value="MAB_1171c_fam"/>
    <property type="match status" value="1"/>
</dbReference>
<dbReference type="RefSeq" id="WP_106128903.1">
    <property type="nucleotide sequence ID" value="NZ_PVZG01000012.1"/>
</dbReference>
<name>A0A2T0RWY9_9ACTN</name>
<keyword evidence="4" id="KW-1185">Reference proteome</keyword>
<dbReference type="Pfam" id="PF20182">
    <property type="entry name" value="DUF6545"/>
    <property type="match status" value="1"/>
</dbReference>
<feature type="transmembrane region" description="Helical" evidence="1">
    <location>
        <begin position="102"/>
        <end position="121"/>
    </location>
</feature>
<feature type="transmembrane region" description="Helical" evidence="1">
    <location>
        <begin position="32"/>
        <end position="50"/>
    </location>
</feature>
<reference evidence="3 4" key="1">
    <citation type="submission" date="2018-03" db="EMBL/GenBank/DDBJ databases">
        <title>Genomic Encyclopedia of Archaeal and Bacterial Type Strains, Phase II (KMG-II): from individual species to whole genera.</title>
        <authorList>
            <person name="Goeker M."/>
        </authorList>
    </citation>
    <scope>NUCLEOTIDE SEQUENCE [LARGE SCALE GENOMIC DNA]</scope>
    <source>
        <strain evidence="3 4">DSM 45348</strain>
    </source>
</reference>
<feature type="transmembrane region" description="Helical" evidence="1">
    <location>
        <begin position="181"/>
        <end position="207"/>
    </location>
</feature>
<keyword evidence="1" id="KW-1133">Transmembrane helix</keyword>
<feature type="transmembrane region" description="Helical" evidence="1">
    <location>
        <begin position="6"/>
        <end position="25"/>
    </location>
</feature>
<dbReference type="InterPro" id="IPR046675">
    <property type="entry name" value="DUF6545"/>
</dbReference>
<protein>
    <recommendedName>
        <fullName evidence="2">DUF6545 domain-containing protein</fullName>
    </recommendedName>
</protein>
<comment type="caution">
    <text evidence="3">The sequence shown here is derived from an EMBL/GenBank/DDBJ whole genome shotgun (WGS) entry which is preliminary data.</text>
</comment>
<dbReference type="Proteomes" id="UP000239209">
    <property type="component" value="Unassembled WGS sequence"/>
</dbReference>
<evidence type="ECO:0000313" key="4">
    <source>
        <dbReference type="Proteomes" id="UP000239209"/>
    </source>
</evidence>
<keyword evidence="1" id="KW-0472">Membrane</keyword>
<gene>
    <name evidence="3" type="ORF">CLV70_11272</name>
</gene>
<keyword evidence="1" id="KW-0812">Transmembrane</keyword>
<evidence type="ECO:0000313" key="3">
    <source>
        <dbReference type="EMBL" id="PRY25706.1"/>
    </source>
</evidence>
<accession>A0A2T0RWY9</accession>
<dbReference type="AlphaFoldDB" id="A0A2T0RWY9"/>
<feature type="transmembrane region" description="Helical" evidence="1">
    <location>
        <begin position="141"/>
        <end position="160"/>
    </location>
</feature>
<dbReference type="EMBL" id="PVZG01000012">
    <property type="protein sequence ID" value="PRY25706.1"/>
    <property type="molecule type" value="Genomic_DNA"/>
</dbReference>
<proteinExistence type="predicted"/>
<sequence length="403" mass="43459">MSDPVPLVAAAIAFLALAPKTVQLVRDPRNPALRATCGVLGSLGLAQIVAWQPSYHAIGQLTGVPNLARYLMHLCALVAAAVVQSLFLHLNDPATARTRARWRWLLLAVVAVVMGVSFHLADFAVEDARTFADRYATAPYMREYMLGFLAYLALAMVDIMRMSLRYSRRLPPSALRFGLRVLALGALDGLLYVIHKTTFILVAARGVDVPWPEAPTAQFLISLGIALVSSGLVIPSVAKVLVAARQWPGSYRLYRDMLPLWQALYALDNSVNLNPPGRRPPLSTLDIEMYRRIIEILDSIREHSAYLDRDASEAASRAALEAGLPPGEARAIGDAAAIAAMIDYVSRTAPADRVPAAGGDADTLVLAEEHDTEAARRLAAISRAFAGSPIVRAQREAAGAAGR</sequence>
<evidence type="ECO:0000256" key="1">
    <source>
        <dbReference type="SAM" id="Phobius"/>
    </source>
</evidence>
<dbReference type="OrthoDB" id="3685619at2"/>
<feature type="transmembrane region" description="Helical" evidence="1">
    <location>
        <begin position="70"/>
        <end position="90"/>
    </location>
</feature>
<organism evidence="3 4">
    <name type="scientific">Pseudosporangium ferrugineum</name>
    <dbReference type="NCBI Taxonomy" id="439699"/>
    <lineage>
        <taxon>Bacteria</taxon>
        <taxon>Bacillati</taxon>
        <taxon>Actinomycetota</taxon>
        <taxon>Actinomycetes</taxon>
        <taxon>Micromonosporales</taxon>
        <taxon>Micromonosporaceae</taxon>
        <taxon>Pseudosporangium</taxon>
    </lineage>
</organism>